<dbReference type="eggNOG" id="ENOG502QU8U">
    <property type="taxonomic scope" value="Eukaryota"/>
</dbReference>
<protein>
    <submittedName>
        <fullName evidence="3">Transmembrane protein</fullName>
    </submittedName>
</protein>
<feature type="transmembrane region" description="Helical" evidence="1">
    <location>
        <begin position="13"/>
        <end position="33"/>
    </location>
</feature>
<evidence type="ECO:0000256" key="1">
    <source>
        <dbReference type="SAM" id="Phobius"/>
    </source>
</evidence>
<keyword evidence="1" id="KW-1133">Transmembrane helix</keyword>
<dbReference type="WBParaSite" id="Csp11.Scaffold628.g6999.t1">
    <property type="protein sequence ID" value="Csp11.Scaffold628.g6999.t1"/>
    <property type="gene ID" value="Csp11.Scaffold628.g6999"/>
</dbReference>
<keyword evidence="2" id="KW-1185">Reference proteome</keyword>
<dbReference type="PANTHER" id="PTHR14557">
    <property type="entry name" value="PROTEIN C7ORF21"/>
    <property type="match status" value="1"/>
</dbReference>
<dbReference type="GO" id="GO:0036503">
    <property type="term" value="P:ERAD pathway"/>
    <property type="evidence" value="ECO:0007669"/>
    <property type="project" value="InterPro"/>
</dbReference>
<dbReference type="InterPro" id="IPR040352">
    <property type="entry name" value="TMUB1/2"/>
</dbReference>
<sequence length="184" mass="20703">MSKLLLLKAAFEYVELSTVIAVLVVIICALVSLQISARRPLYYNLFVVEMHTWTTRRMVQVLHLGQEFTPAVSWDRLVQRMRARAPRIQGEQRIAISDTNIVIQSPNTVIDSPAPARSPDVDLITLWDIEMPPPMSGHQPDATRDSHYAAAAAIAILARGAAQICDLHMDHLRVLYFVPCDYLE</sequence>
<evidence type="ECO:0000313" key="2">
    <source>
        <dbReference type="Proteomes" id="UP000095282"/>
    </source>
</evidence>
<accession>A0A1I7TL56</accession>
<keyword evidence="1" id="KW-0472">Membrane</keyword>
<name>A0A1I7TL56_9PELO</name>
<dbReference type="STRING" id="1561998.A0A1I7TL56"/>
<organism evidence="2 3">
    <name type="scientific">Caenorhabditis tropicalis</name>
    <dbReference type="NCBI Taxonomy" id="1561998"/>
    <lineage>
        <taxon>Eukaryota</taxon>
        <taxon>Metazoa</taxon>
        <taxon>Ecdysozoa</taxon>
        <taxon>Nematoda</taxon>
        <taxon>Chromadorea</taxon>
        <taxon>Rhabditida</taxon>
        <taxon>Rhabditina</taxon>
        <taxon>Rhabditomorpha</taxon>
        <taxon>Rhabditoidea</taxon>
        <taxon>Rhabditidae</taxon>
        <taxon>Peloderinae</taxon>
        <taxon>Caenorhabditis</taxon>
    </lineage>
</organism>
<keyword evidence="1" id="KW-0812">Transmembrane</keyword>
<dbReference type="PANTHER" id="PTHR14557:SF5">
    <property type="entry name" value="UBIQUITIN-LIKE DOMAIN-CONTAINING PROTEIN"/>
    <property type="match status" value="1"/>
</dbReference>
<dbReference type="Proteomes" id="UP000095282">
    <property type="component" value="Unplaced"/>
</dbReference>
<evidence type="ECO:0000313" key="3">
    <source>
        <dbReference type="WBParaSite" id="Csp11.Scaffold628.g6999.t1"/>
    </source>
</evidence>
<proteinExistence type="predicted"/>
<reference evidence="3" key="1">
    <citation type="submission" date="2016-11" db="UniProtKB">
        <authorList>
            <consortium name="WormBaseParasite"/>
        </authorList>
    </citation>
    <scope>IDENTIFICATION</scope>
</reference>
<dbReference type="AlphaFoldDB" id="A0A1I7TL56"/>